<dbReference type="InterPro" id="IPR025272">
    <property type="entry name" value="SocA_Panacea"/>
</dbReference>
<dbReference type="Proteomes" id="UP000479639">
    <property type="component" value="Unassembled WGS sequence"/>
</dbReference>
<dbReference type="Pfam" id="PF13274">
    <property type="entry name" value="SocA_Panacea"/>
    <property type="match status" value="1"/>
</dbReference>
<dbReference type="AlphaFoldDB" id="A0A7C8FSE6"/>
<gene>
    <name evidence="2" type="ORF">F8D48_10850</name>
</gene>
<reference evidence="2 3" key="1">
    <citation type="submission" date="2019-09" db="EMBL/GenBank/DDBJ databases">
        <title>Whole genome shotgun sequencing (WGS) of Ellagibacter isourolithinifaciens DSM 104140(T) and Adlercreutzia muris DSM 29508(T).</title>
        <authorList>
            <person name="Stoll D.A."/>
            <person name="Danylec N."/>
            <person name="Huch M."/>
        </authorList>
    </citation>
    <scope>NUCLEOTIDE SEQUENCE [LARGE SCALE GENOMIC DNA]</scope>
    <source>
        <strain evidence="2 3">DSM 29508</strain>
    </source>
</reference>
<comment type="caution">
    <text evidence="2">The sequence shown here is derived from an EMBL/GenBank/DDBJ whole genome shotgun (WGS) entry which is preliminary data.</text>
</comment>
<organism evidence="2 3">
    <name type="scientific">Adlercreutzia muris</name>
    <dbReference type="NCBI Taxonomy" id="1796610"/>
    <lineage>
        <taxon>Bacteria</taxon>
        <taxon>Bacillati</taxon>
        <taxon>Actinomycetota</taxon>
        <taxon>Coriobacteriia</taxon>
        <taxon>Eggerthellales</taxon>
        <taxon>Eggerthellaceae</taxon>
        <taxon>Adlercreutzia</taxon>
    </lineage>
</organism>
<proteinExistence type="predicted"/>
<evidence type="ECO:0000259" key="1">
    <source>
        <dbReference type="Pfam" id="PF13274"/>
    </source>
</evidence>
<accession>A0A7C8FSE6</accession>
<keyword evidence="3" id="KW-1185">Reference proteome</keyword>
<protein>
    <submittedName>
        <fullName evidence="2">DUF4065 domain-containing protein</fullName>
    </submittedName>
</protein>
<feature type="domain" description="Antitoxin SocA-like Panacea" evidence="1">
    <location>
        <begin position="29"/>
        <end position="123"/>
    </location>
</feature>
<name>A0A7C8FSE6_9ACTN</name>
<dbReference type="EMBL" id="WAJS01000051">
    <property type="protein sequence ID" value="KAB1640040.1"/>
    <property type="molecule type" value="Genomic_DNA"/>
</dbReference>
<sequence length="144" mass="16186">MFNYTAFDVSCHIVNTSIDANDPVSNLQLQKILYFVQVGYFSEKSKWLFEDDFEAWQYGPVVPGIYRLFSIWGGGKITRKPTAPHKQISSEDSCVIDPIIKVCRAKAPWALVEQAHAEGSPWKRTMDLRGDSAIISKDLISSAS</sequence>
<dbReference type="RefSeq" id="WP_151431989.1">
    <property type="nucleotide sequence ID" value="NZ_JANJZI010000019.1"/>
</dbReference>
<evidence type="ECO:0000313" key="3">
    <source>
        <dbReference type="Proteomes" id="UP000479639"/>
    </source>
</evidence>
<evidence type="ECO:0000313" key="2">
    <source>
        <dbReference type="EMBL" id="KAB1640040.1"/>
    </source>
</evidence>